<dbReference type="SUPFAM" id="SSF55729">
    <property type="entry name" value="Acyl-CoA N-acyltransferases (Nat)"/>
    <property type="match status" value="1"/>
</dbReference>
<dbReference type="RefSeq" id="WP_207112692.1">
    <property type="nucleotide sequence ID" value="NZ_JAFLWD010000022.1"/>
</dbReference>
<dbReference type="EMBL" id="JAFLWD010000022">
    <property type="protein sequence ID" value="MBO0440653.1"/>
    <property type="molecule type" value="Genomic_DNA"/>
</dbReference>
<evidence type="ECO:0000259" key="1">
    <source>
        <dbReference type="PROSITE" id="PS51186"/>
    </source>
</evidence>
<feature type="domain" description="N-acetyltransferase" evidence="1">
    <location>
        <begin position="1"/>
        <end position="79"/>
    </location>
</feature>
<evidence type="ECO:0000313" key="2">
    <source>
        <dbReference type="EMBL" id="MBO0440653.1"/>
    </source>
</evidence>
<dbReference type="Pfam" id="PF13508">
    <property type="entry name" value="Acetyltransf_7"/>
    <property type="match status" value="1"/>
</dbReference>
<keyword evidence="3" id="KW-1185">Reference proteome</keyword>
<evidence type="ECO:0000313" key="3">
    <source>
        <dbReference type="Proteomes" id="UP000664632"/>
    </source>
</evidence>
<dbReference type="Gene3D" id="3.40.630.30">
    <property type="match status" value="1"/>
</dbReference>
<sequence length="79" mass="8958">MAVIKQLFTDVAIDPDYQGSGLGRVIMENLLARMEQMNIILYASPGKEAFYQKFDFRLGKTTMLKFVNTKGMKEKGFTA</sequence>
<reference evidence="2 3" key="1">
    <citation type="submission" date="2021-03" db="EMBL/GenBank/DDBJ databases">
        <title>Enterococcal diversity collection.</title>
        <authorList>
            <person name="Gilmore M.S."/>
            <person name="Schwartzman J."/>
            <person name="Van Tyne D."/>
            <person name="Martin M."/>
            <person name="Earl A.M."/>
            <person name="Manson A.L."/>
            <person name="Straub T."/>
            <person name="Salamzade R."/>
            <person name="Saavedra J."/>
            <person name="Lebreton F."/>
            <person name="Prichula J."/>
            <person name="Schaufler K."/>
            <person name="Gaca A."/>
            <person name="Sgardioli B."/>
            <person name="Wagenaar J."/>
            <person name="Strong T."/>
        </authorList>
    </citation>
    <scope>NUCLEOTIDE SEQUENCE [LARGE SCALE GENOMIC DNA]</scope>
    <source>
        <strain evidence="2 3">DIV0869a</strain>
    </source>
</reference>
<accession>A0ABS3GZG8</accession>
<dbReference type="InterPro" id="IPR016181">
    <property type="entry name" value="Acyl_CoA_acyltransferase"/>
</dbReference>
<gene>
    <name evidence="2" type="ORF">JZO69_09785</name>
</gene>
<dbReference type="CDD" id="cd04301">
    <property type="entry name" value="NAT_SF"/>
    <property type="match status" value="1"/>
</dbReference>
<organism evidence="2 3">
    <name type="scientific">Candidatus Enterococcus ikei</name>
    <dbReference type="NCBI Taxonomy" id="2815326"/>
    <lineage>
        <taxon>Bacteria</taxon>
        <taxon>Bacillati</taxon>
        <taxon>Bacillota</taxon>
        <taxon>Bacilli</taxon>
        <taxon>Lactobacillales</taxon>
        <taxon>Enterococcaceae</taxon>
        <taxon>Enterococcus</taxon>
    </lineage>
</organism>
<dbReference type="InterPro" id="IPR000182">
    <property type="entry name" value="GNAT_dom"/>
</dbReference>
<proteinExistence type="predicted"/>
<dbReference type="Proteomes" id="UP000664632">
    <property type="component" value="Unassembled WGS sequence"/>
</dbReference>
<protein>
    <submittedName>
        <fullName evidence="2">GNAT family N-acetyltransferase</fullName>
    </submittedName>
</protein>
<comment type="caution">
    <text evidence="2">The sequence shown here is derived from an EMBL/GenBank/DDBJ whole genome shotgun (WGS) entry which is preliminary data.</text>
</comment>
<name>A0ABS3GZG8_9ENTE</name>
<dbReference type="PROSITE" id="PS51186">
    <property type="entry name" value="GNAT"/>
    <property type="match status" value="1"/>
</dbReference>